<keyword evidence="9" id="KW-0131">Cell cycle</keyword>
<dbReference type="Gene3D" id="2.30.30.870">
    <property type="entry name" value="Pelota, domain A"/>
    <property type="match status" value="1"/>
</dbReference>
<dbReference type="STRING" id="1064592.G0VIH9"/>
<evidence type="ECO:0000256" key="11">
    <source>
        <dbReference type="SAM" id="MobiDB-lite"/>
    </source>
</evidence>
<dbReference type="Gene3D" id="3.30.420.60">
    <property type="entry name" value="eRF1 domain 2"/>
    <property type="match status" value="1"/>
</dbReference>
<comment type="function">
    <text evidence="10">Component of the Dom34-Hbs1 complex, a complex that recognizes stalled ribosomes and triggers the No-Go Decay (NGD) pathway (PubMed:20890290). In the Dom34-Hbs1 complex, dom34 recognizes ribosomes stalled at the 3' end of an mRNA and engages stalled ribosomes by destabilizing mRNA in the mRNA channel. Following ribosome-binding, the Dom34-Hbs1 complex promotes the disassembly of stalled ribosomes, followed by degradation of damaged mRNAs as part of the NGD pathway.</text>
</comment>
<evidence type="ECO:0000313" key="13">
    <source>
        <dbReference type="EMBL" id="CCC71214.1"/>
    </source>
</evidence>
<dbReference type="HOGENOM" id="CLU_023334_3_1_1"/>
<evidence type="ECO:0000313" key="14">
    <source>
        <dbReference type="Proteomes" id="UP000001640"/>
    </source>
</evidence>
<evidence type="ECO:0000256" key="2">
    <source>
        <dbReference type="ARBA" id="ARBA00004496"/>
    </source>
</evidence>
<keyword evidence="4 10" id="KW-0963">Cytoplasm</keyword>
<dbReference type="AlphaFoldDB" id="G0VIH9"/>
<organism evidence="13 14">
    <name type="scientific">Naumovozyma castellii</name>
    <name type="common">Yeast</name>
    <name type="synonym">Saccharomyces castellii</name>
    <dbReference type="NCBI Taxonomy" id="27288"/>
    <lineage>
        <taxon>Eukaryota</taxon>
        <taxon>Fungi</taxon>
        <taxon>Dikarya</taxon>
        <taxon>Ascomycota</taxon>
        <taxon>Saccharomycotina</taxon>
        <taxon>Saccharomycetes</taxon>
        <taxon>Saccharomycetales</taxon>
        <taxon>Saccharomycetaceae</taxon>
        <taxon>Naumovozyma</taxon>
    </lineage>
</organism>
<dbReference type="InterPro" id="IPR005142">
    <property type="entry name" value="eRF1_3"/>
</dbReference>
<protein>
    <recommendedName>
        <fullName evidence="10">Protein DOM34 homolog</fullName>
    </recommendedName>
</protein>
<keyword evidence="14" id="KW-1185">Reference proteome</keyword>
<evidence type="ECO:0000256" key="7">
    <source>
        <dbReference type="ARBA" id="ARBA00022776"/>
    </source>
</evidence>
<gene>
    <name evidence="13" type="primary">NCAS0G03270</name>
    <name evidence="13" type="ordered locus">NCAS_0G03270</name>
</gene>
<accession>G0VIH9</accession>
<dbReference type="GeneID" id="96904879"/>
<dbReference type="InterPro" id="IPR042226">
    <property type="entry name" value="eFR1_2_sf"/>
</dbReference>
<dbReference type="Pfam" id="PF03465">
    <property type="entry name" value="eRF1_3"/>
    <property type="match status" value="1"/>
</dbReference>
<dbReference type="FunFam" id="3.30.1330.30:FF:000008">
    <property type="entry name" value="Protein pelota homolog"/>
    <property type="match status" value="1"/>
</dbReference>
<feature type="region of interest" description="Disordered" evidence="11">
    <location>
        <begin position="382"/>
        <end position="408"/>
    </location>
</feature>
<dbReference type="InParanoid" id="G0VIH9"/>
<keyword evidence="6 10" id="KW-0479">Metal-binding</keyword>
<dbReference type="Gene3D" id="3.30.1330.30">
    <property type="match status" value="1"/>
</dbReference>
<dbReference type="GO" id="GO:1990533">
    <property type="term" value="C:Dom34-Hbs1 complex"/>
    <property type="evidence" value="ECO:0007669"/>
    <property type="project" value="EnsemblFungi"/>
</dbReference>
<dbReference type="GO" id="GO:0004521">
    <property type="term" value="F:RNA endonuclease activity"/>
    <property type="evidence" value="ECO:0007669"/>
    <property type="project" value="EnsemblFungi"/>
</dbReference>
<dbReference type="RefSeq" id="XP_003677566.1">
    <property type="nucleotide sequence ID" value="XM_003677518.1"/>
</dbReference>
<dbReference type="InterPro" id="IPR038069">
    <property type="entry name" value="Pelota/DOM34_N"/>
</dbReference>
<evidence type="ECO:0000259" key="12">
    <source>
        <dbReference type="SMART" id="SM01194"/>
    </source>
</evidence>
<reference evidence="13 14" key="1">
    <citation type="journal article" date="2011" name="Proc. Natl. Acad. Sci. U.S.A.">
        <title>Evolutionary erosion of yeast sex chromosomes by mating-type switching accidents.</title>
        <authorList>
            <person name="Gordon J.L."/>
            <person name="Armisen D."/>
            <person name="Proux-Wera E."/>
            <person name="Oheigeartaigh S.S."/>
            <person name="Byrne K.P."/>
            <person name="Wolfe K.H."/>
        </authorList>
    </citation>
    <scope>NUCLEOTIDE SEQUENCE [LARGE SCALE GENOMIC DNA]</scope>
    <source>
        <strain evidence="14">ATCC 76901 / BCRC 22586 / CBS 4309 / NBRC 1992 / NRRL Y-12630</strain>
    </source>
</reference>
<keyword evidence="5" id="KW-0132">Cell division</keyword>
<proteinExistence type="inferred from homology"/>
<keyword evidence="7" id="KW-0498">Mitosis</keyword>
<dbReference type="SUPFAM" id="SSF55315">
    <property type="entry name" value="L30e-like"/>
    <property type="match status" value="1"/>
</dbReference>
<dbReference type="Proteomes" id="UP000001640">
    <property type="component" value="Chromosome 7"/>
</dbReference>
<dbReference type="GO" id="GO:0071025">
    <property type="term" value="P:RNA surveillance"/>
    <property type="evidence" value="ECO:0007669"/>
    <property type="project" value="InterPro"/>
</dbReference>
<comment type="similarity">
    <text evidence="3 10">Belongs to the eukaryotic release factor 1 family. Pelota subfamily.</text>
</comment>
<dbReference type="GO" id="GO:0051321">
    <property type="term" value="P:meiotic cell cycle"/>
    <property type="evidence" value="ECO:0007669"/>
    <property type="project" value="UniProtKB-KW"/>
</dbReference>
<dbReference type="InterPro" id="IPR005141">
    <property type="entry name" value="eRF1_2"/>
</dbReference>
<evidence type="ECO:0000256" key="10">
    <source>
        <dbReference type="RuleBase" id="RU362019"/>
    </source>
</evidence>
<dbReference type="OMA" id="DDLWHLK"/>
<dbReference type="GO" id="GO:0046872">
    <property type="term" value="F:metal ion binding"/>
    <property type="evidence" value="ECO:0007669"/>
    <property type="project" value="UniProtKB-KW"/>
</dbReference>
<sequence>MKLIKLVKNSTGGATIQLLPEDKEDLFTIYQIIDKDDELVFKKKFTTKTSQVNEQSSSVKKSTDFARLRIKVLSDEFSLSDDYLKYKGVTTTDESGQSNVDIPVGKFISFVVNFTYPFTIIKDDFDKFAERLLKESCNPVAKSDTAAIALQEGIAHVCLLTPSSTLLRQKIEYSMPKKKRSTDVMKFDEKTHKFYKAIYESIKKNYDLDSLKLIILCSPAFYAKTLYENILHYAKEENNKMILKNQSKFLVAHCSTGYLQGITEVLKDPIYTSKLNDTKYAQDIQILDEFLKHLDADDAKAWYGEAEVIKAADMGAINCLLITDVLIRSEDLKKRKQMQDVADMVEQNGGKVMIFSTLHSSGEELDKLTGVACILKYPLPDLDEDLEDDDEDESEADNDQNGYDDDAY</sequence>
<dbReference type="GO" id="GO:0005737">
    <property type="term" value="C:cytoplasm"/>
    <property type="evidence" value="ECO:0007669"/>
    <property type="project" value="UniProtKB-SubCell"/>
</dbReference>
<evidence type="ECO:0000256" key="4">
    <source>
        <dbReference type="ARBA" id="ARBA00022490"/>
    </source>
</evidence>
<dbReference type="SUPFAM" id="SSF159065">
    <property type="entry name" value="Dom34/Pelota N-terminal domain-like"/>
    <property type="match status" value="1"/>
</dbReference>
<dbReference type="EMBL" id="HE576758">
    <property type="protein sequence ID" value="CCC71214.1"/>
    <property type="molecule type" value="Genomic_DNA"/>
</dbReference>
<dbReference type="PANTHER" id="PTHR10853:SF0">
    <property type="entry name" value="PROTEIN PELOTA HOMOLOG"/>
    <property type="match status" value="1"/>
</dbReference>
<dbReference type="GO" id="GO:0043022">
    <property type="term" value="F:ribosome binding"/>
    <property type="evidence" value="ECO:0007669"/>
    <property type="project" value="EnsemblFungi"/>
</dbReference>
<evidence type="ECO:0000256" key="8">
    <source>
        <dbReference type="ARBA" id="ARBA00023254"/>
    </source>
</evidence>
<evidence type="ECO:0000256" key="3">
    <source>
        <dbReference type="ARBA" id="ARBA00009504"/>
    </source>
</evidence>
<dbReference type="NCBIfam" id="TIGR00111">
    <property type="entry name" value="pelota"/>
    <property type="match status" value="1"/>
</dbReference>
<dbReference type="InterPro" id="IPR029064">
    <property type="entry name" value="Ribosomal_eL30-like_sf"/>
</dbReference>
<evidence type="ECO:0000256" key="6">
    <source>
        <dbReference type="ARBA" id="ARBA00022723"/>
    </source>
</evidence>
<name>G0VIH9_NAUCA</name>
<dbReference type="InterPro" id="IPR005140">
    <property type="entry name" value="eRF1_Pelota-like_N"/>
</dbReference>
<dbReference type="KEGG" id="ncs:NCAS_0G03270"/>
<dbReference type="Pfam" id="PF26356">
    <property type="entry name" value="Pelota_N"/>
    <property type="match status" value="1"/>
</dbReference>
<evidence type="ECO:0000256" key="1">
    <source>
        <dbReference type="ARBA" id="ARBA00001968"/>
    </source>
</evidence>
<dbReference type="FunFam" id="3.30.420.60:FF:000004">
    <property type="entry name" value="Protein DOM34 homolog"/>
    <property type="match status" value="1"/>
</dbReference>
<dbReference type="PANTHER" id="PTHR10853">
    <property type="entry name" value="PELOTA"/>
    <property type="match status" value="1"/>
</dbReference>
<evidence type="ECO:0000256" key="9">
    <source>
        <dbReference type="ARBA" id="ARBA00023306"/>
    </source>
</evidence>
<dbReference type="SMART" id="SM01194">
    <property type="entry name" value="eRF1_1"/>
    <property type="match status" value="1"/>
</dbReference>
<dbReference type="Pfam" id="PF03464">
    <property type="entry name" value="eRF1_2"/>
    <property type="match status" value="1"/>
</dbReference>
<dbReference type="SUPFAM" id="SSF53137">
    <property type="entry name" value="Translational machinery components"/>
    <property type="match status" value="1"/>
</dbReference>
<dbReference type="GO" id="GO:0045948">
    <property type="term" value="P:positive regulation of translational initiation"/>
    <property type="evidence" value="ECO:0007669"/>
    <property type="project" value="EnsemblFungi"/>
</dbReference>
<comment type="cofactor">
    <cofactor evidence="1 10">
        <name>a divalent metal cation</name>
        <dbReference type="ChEBI" id="CHEBI:60240"/>
    </cofactor>
</comment>
<evidence type="ECO:0000256" key="5">
    <source>
        <dbReference type="ARBA" id="ARBA00022618"/>
    </source>
</evidence>
<dbReference type="GO" id="GO:0072344">
    <property type="term" value="P:rescue of stalled ribosome"/>
    <property type="evidence" value="ECO:0007669"/>
    <property type="project" value="EnsemblFungi"/>
</dbReference>
<reference key="2">
    <citation type="submission" date="2011-08" db="EMBL/GenBank/DDBJ databases">
        <title>Genome sequence of Naumovozyma castellii.</title>
        <authorList>
            <person name="Gordon J.L."/>
            <person name="Armisen D."/>
            <person name="Proux-Wera E."/>
            <person name="OhEigeartaigh S.S."/>
            <person name="Byrne K.P."/>
            <person name="Wolfe K.H."/>
        </authorList>
    </citation>
    <scope>NUCLEOTIDE SEQUENCE</scope>
    <source>
        <strain>Type strain:CBS 4309</strain>
    </source>
</reference>
<dbReference type="GO" id="GO:0070966">
    <property type="term" value="P:nuclear-transcribed mRNA catabolic process, no-go decay"/>
    <property type="evidence" value="ECO:0007669"/>
    <property type="project" value="EnsemblFungi"/>
</dbReference>
<comment type="subcellular location">
    <subcellularLocation>
        <location evidence="2 10">Cytoplasm</location>
    </subcellularLocation>
</comment>
<feature type="domain" description="eRF1/Pelota-like N-terminal" evidence="12">
    <location>
        <begin position="1"/>
        <end position="138"/>
    </location>
</feature>
<dbReference type="OrthoDB" id="10249111at2759"/>
<dbReference type="GO" id="GO:0070481">
    <property type="term" value="P:nuclear-transcribed mRNA catabolic process, non-stop decay"/>
    <property type="evidence" value="ECO:0007669"/>
    <property type="project" value="InterPro"/>
</dbReference>
<dbReference type="GO" id="GO:0070651">
    <property type="term" value="P:nonfunctional rRNA decay"/>
    <property type="evidence" value="ECO:0007669"/>
    <property type="project" value="EnsemblFungi"/>
</dbReference>
<dbReference type="InterPro" id="IPR058547">
    <property type="entry name" value="Pelota_N"/>
</dbReference>
<dbReference type="InterPro" id="IPR004405">
    <property type="entry name" value="TF_pelota"/>
</dbReference>
<dbReference type="GO" id="GO:0051301">
    <property type="term" value="P:cell division"/>
    <property type="evidence" value="ECO:0007669"/>
    <property type="project" value="UniProtKB-KW"/>
</dbReference>
<keyword evidence="8" id="KW-0469">Meiosis</keyword>
<dbReference type="eggNOG" id="KOG2869">
    <property type="taxonomic scope" value="Eukaryota"/>
</dbReference>